<dbReference type="AlphaFoldDB" id="D0GNL5"/>
<dbReference type="Proteomes" id="UP000004226">
    <property type="component" value="Unassembled WGS sequence"/>
</dbReference>
<organism evidence="2 3">
    <name type="scientific">Pseudoleptotrichia goodfellowii F0264</name>
    <dbReference type="NCBI Taxonomy" id="596323"/>
    <lineage>
        <taxon>Bacteria</taxon>
        <taxon>Fusobacteriati</taxon>
        <taxon>Fusobacteriota</taxon>
        <taxon>Fusobacteriia</taxon>
        <taxon>Fusobacteriales</taxon>
        <taxon>Leptotrichiaceae</taxon>
        <taxon>Pseudoleptotrichia</taxon>
    </lineage>
</organism>
<name>D0GNL5_9FUSO</name>
<dbReference type="InterPro" id="IPR025711">
    <property type="entry name" value="PepSY"/>
</dbReference>
<reference evidence="2 3" key="1">
    <citation type="submission" date="2009-10" db="EMBL/GenBank/DDBJ databases">
        <authorList>
            <person name="Harkins D.M."/>
            <person name="Madupu R."/>
            <person name="Durkin A.S."/>
            <person name="Torralba M."/>
            <person name="Methe B."/>
            <person name="Sutton G.G."/>
            <person name="Strausberg R.L."/>
            <person name="Nelson K.E."/>
        </authorList>
    </citation>
    <scope>NUCLEOTIDE SEQUENCE [LARGE SCALE GENOMIC DNA]</scope>
    <source>
        <strain evidence="2 3">F0264</strain>
    </source>
</reference>
<dbReference type="Gene3D" id="3.10.450.40">
    <property type="match status" value="1"/>
</dbReference>
<evidence type="ECO:0000259" key="1">
    <source>
        <dbReference type="Pfam" id="PF03413"/>
    </source>
</evidence>
<dbReference type="eggNOG" id="COG3212">
    <property type="taxonomic scope" value="Bacteria"/>
</dbReference>
<gene>
    <name evidence="2" type="ORF">HMPREF0554_0526</name>
</gene>
<evidence type="ECO:0000313" key="3">
    <source>
        <dbReference type="Proteomes" id="UP000004226"/>
    </source>
</evidence>
<dbReference type="EMBL" id="ADAD01000174">
    <property type="protein sequence ID" value="EEY34312.1"/>
    <property type="molecule type" value="Genomic_DNA"/>
</dbReference>
<dbReference type="RefSeq" id="WP_006808070.1">
    <property type="nucleotide sequence ID" value="NZ_ADAD01000174.1"/>
</dbReference>
<comment type="caution">
    <text evidence="2">The sequence shown here is derived from an EMBL/GenBank/DDBJ whole genome shotgun (WGS) entry which is preliminary data.</text>
</comment>
<feature type="domain" description="PepSY" evidence="1">
    <location>
        <begin position="37"/>
        <end position="99"/>
    </location>
</feature>
<accession>D0GNL5</accession>
<proteinExistence type="predicted"/>
<sequence>MKNKILRIVLTGMAIFTIGVFAEGSKKGVKFANPNVKISTGKAKEIMLQHAGIHLGQKVRITKIMLQKENRKYFYVIEFFTEDKKYKYNIDAGKGNVLNFSQENRKRAENKSKGTFWDIIGI</sequence>
<evidence type="ECO:0000313" key="2">
    <source>
        <dbReference type="EMBL" id="EEY34312.1"/>
    </source>
</evidence>
<protein>
    <recommendedName>
        <fullName evidence="1">PepSY domain-containing protein</fullName>
    </recommendedName>
</protein>
<dbReference type="Pfam" id="PF03413">
    <property type="entry name" value="PepSY"/>
    <property type="match status" value="1"/>
</dbReference>
<keyword evidence="3" id="KW-1185">Reference proteome</keyword>